<dbReference type="RefSeq" id="WP_166204373.1">
    <property type="nucleotide sequence ID" value="NZ_CP088285.1"/>
</dbReference>
<evidence type="ECO:0000313" key="2">
    <source>
        <dbReference type="EMBL" id="NVI44952.1"/>
    </source>
</evidence>
<proteinExistence type="predicted"/>
<sequence>MATLTHADLKQFTGAGQWFRHSLMRSMVYTEGVQYLAETGGAYWLVDKVATLQLEPKVKAEDFQSWTLKVAQDRTAVLTCDDGNGNVVHSETIDWTDFPLDEVELWVEGNVILLPSEH</sequence>
<organism evidence="2">
    <name type="scientific">Bradyrhizobium septentrionale</name>
    <dbReference type="NCBI Taxonomy" id="1404411"/>
    <lineage>
        <taxon>Bacteria</taxon>
        <taxon>Pseudomonadati</taxon>
        <taxon>Pseudomonadota</taxon>
        <taxon>Alphaproteobacteria</taxon>
        <taxon>Hyphomicrobiales</taxon>
        <taxon>Nitrobacteraceae</taxon>
        <taxon>Bradyrhizobium</taxon>
    </lineage>
</organism>
<accession>A0A974A1T4</accession>
<dbReference type="EMBL" id="JAAOLE020000001">
    <property type="protein sequence ID" value="NVI44952.1"/>
    <property type="molecule type" value="Genomic_DNA"/>
</dbReference>
<dbReference type="AlphaFoldDB" id="A0A974A1T4"/>
<evidence type="ECO:0000259" key="1">
    <source>
        <dbReference type="Pfam" id="PF21781"/>
    </source>
</evidence>
<feature type="domain" description="DUF6876" evidence="1">
    <location>
        <begin position="4"/>
        <end position="118"/>
    </location>
</feature>
<gene>
    <name evidence="2" type="ORF">HAP48_018745</name>
</gene>
<name>A0A974A1T4_9BRAD</name>
<dbReference type="Pfam" id="PF21781">
    <property type="entry name" value="DUF6876"/>
    <property type="match status" value="1"/>
</dbReference>
<comment type="caution">
    <text evidence="2">The sequence shown here is derived from an EMBL/GenBank/DDBJ whole genome shotgun (WGS) entry which is preliminary data.</text>
</comment>
<dbReference type="InterPro" id="IPR049241">
    <property type="entry name" value="DUF6876"/>
</dbReference>
<protein>
    <recommendedName>
        <fullName evidence="1">DUF6876 domain-containing protein</fullName>
    </recommendedName>
</protein>
<reference evidence="2" key="1">
    <citation type="submission" date="2020-06" db="EMBL/GenBank/DDBJ databases">
        <title>Whole Genome Sequence of Bradyrhizobium sp. Strain 1S1.</title>
        <authorList>
            <person name="Bromfield E.S.P."/>
            <person name="Cloutier S."/>
        </authorList>
    </citation>
    <scope>NUCLEOTIDE SEQUENCE [LARGE SCALE GENOMIC DNA]</scope>
    <source>
        <strain evidence="2">1S1</strain>
    </source>
</reference>